<sequence>MDLESSYPQQSTRLGGPLLSHVSERTFDVPMPSQPREKEVHTLFNVTTPAHFHESGSATPYPVDLISRPRKRGRPLGSKSKSRAVGEDTDSSAHRRPVGRPKGSGTKAQQTPVVKKAVGRPRKSKPQISIEFGRVTIPGTFQPSRPPSGLPFPLHRGNSMPNLSGGSPLVSVDPSTRQTLPNPLFAQNPVLPNVSEPTSLSTIEIIPDEDPQRPVELADEDQDEDEETGMSGEGIGVDVGFEENQDEKGDELDPVDENVEDSEYQENTGRRIRHARPVWLLEAFEAKVLESAPEKRDKHGLPPLYSKNYQQYISFFNATNRLPMSCGISAFICGTLKHYSNAFPVQFASQHYNVTQIYHILADALILIPNSILLDIAIVAVSALIQSLESTL</sequence>
<name>A0ACB8GLB1_PSICU</name>
<evidence type="ECO:0000313" key="2">
    <source>
        <dbReference type="Proteomes" id="UP000664032"/>
    </source>
</evidence>
<dbReference type="Proteomes" id="UP000664032">
    <property type="component" value="Unassembled WGS sequence"/>
</dbReference>
<organism evidence="1 2">
    <name type="scientific">Psilocybe cubensis</name>
    <name type="common">Psychedelic mushroom</name>
    <name type="synonym">Stropharia cubensis</name>
    <dbReference type="NCBI Taxonomy" id="181762"/>
    <lineage>
        <taxon>Eukaryota</taxon>
        <taxon>Fungi</taxon>
        <taxon>Dikarya</taxon>
        <taxon>Basidiomycota</taxon>
        <taxon>Agaricomycotina</taxon>
        <taxon>Agaricomycetes</taxon>
        <taxon>Agaricomycetidae</taxon>
        <taxon>Agaricales</taxon>
        <taxon>Agaricineae</taxon>
        <taxon>Strophariaceae</taxon>
        <taxon>Psilocybe</taxon>
    </lineage>
</organism>
<evidence type="ECO:0000313" key="1">
    <source>
        <dbReference type="EMBL" id="KAH9476182.1"/>
    </source>
</evidence>
<reference evidence="1" key="1">
    <citation type="submission" date="2021-10" db="EMBL/GenBank/DDBJ databases">
        <title>Psilocybe cubensis genome.</title>
        <authorList>
            <person name="Mckernan K.J."/>
            <person name="Crawford S."/>
            <person name="Trippe A."/>
            <person name="Kane L.T."/>
            <person name="Mclaughlin S."/>
        </authorList>
    </citation>
    <scope>NUCLEOTIDE SEQUENCE</scope>
    <source>
        <strain evidence="1">MGC-MH-2018</strain>
    </source>
</reference>
<proteinExistence type="predicted"/>
<protein>
    <submittedName>
        <fullName evidence="1">Uncharacterized protein</fullName>
    </submittedName>
</protein>
<keyword evidence="2" id="KW-1185">Reference proteome</keyword>
<gene>
    <name evidence="1" type="ORF">JR316_0011753</name>
</gene>
<dbReference type="EMBL" id="JAFIQS020000011">
    <property type="protein sequence ID" value="KAH9476182.1"/>
    <property type="molecule type" value="Genomic_DNA"/>
</dbReference>
<accession>A0ACB8GLB1</accession>
<comment type="caution">
    <text evidence="1">The sequence shown here is derived from an EMBL/GenBank/DDBJ whole genome shotgun (WGS) entry which is preliminary data.</text>
</comment>